<dbReference type="EMBL" id="CP015378">
    <property type="protein sequence ID" value="ANC76845.1"/>
    <property type="molecule type" value="Genomic_DNA"/>
</dbReference>
<dbReference type="KEGG" id="fpn:ABE65_008545"/>
<evidence type="ECO:0000313" key="2">
    <source>
        <dbReference type="Proteomes" id="UP000076623"/>
    </source>
</evidence>
<reference evidence="1 2" key="1">
    <citation type="submission" date="2016-04" db="EMBL/GenBank/DDBJ databases">
        <title>Complete genome sequence of Fictibacillus phosphorivorans G25-29, a strain toxic to nematodes.</title>
        <authorList>
            <person name="Zheng Z."/>
        </authorList>
    </citation>
    <scope>NUCLEOTIDE SEQUENCE [LARGE SCALE GENOMIC DNA]</scope>
    <source>
        <strain evidence="1 2">G25-29</strain>
    </source>
</reference>
<name>A0A168VY18_9BACL</name>
<organism evidence="1 2">
    <name type="scientific">Fictibacillus phosphorivorans</name>
    <dbReference type="NCBI Taxonomy" id="1221500"/>
    <lineage>
        <taxon>Bacteria</taxon>
        <taxon>Bacillati</taxon>
        <taxon>Bacillota</taxon>
        <taxon>Bacilli</taxon>
        <taxon>Bacillales</taxon>
        <taxon>Fictibacillaceae</taxon>
        <taxon>Fictibacillus</taxon>
    </lineage>
</organism>
<dbReference type="RefSeq" id="WP_066393613.1">
    <property type="nucleotide sequence ID" value="NZ_CP015378.1"/>
</dbReference>
<evidence type="ECO:0000313" key="1">
    <source>
        <dbReference type="EMBL" id="ANC76845.1"/>
    </source>
</evidence>
<dbReference type="STRING" id="1221500.ABE65_008545"/>
<accession>A0A168VY18</accession>
<protein>
    <recommendedName>
        <fullName evidence="3">Flagellar hook-length control protein-like C-terminal domain-containing protein</fullName>
    </recommendedName>
</protein>
<gene>
    <name evidence="1" type="ORF">ABE65_008545</name>
</gene>
<keyword evidence="2" id="KW-1185">Reference proteome</keyword>
<sequence length="488" mass="55746">MINLLQFNQINGKSLIPARLSDEPLLIKLNQFISAKILEIFPDQTAKVQYNGSTLHAKLEAPLIKGENYLFEVSEKNGAIYLKKMDLDPIKSTSEQILSRWSLPASDLNKKAIDFAVIEKLPLLKENIKVISEILKYTNTLPLHEKKAVVQRMMELQLPPKQEIVQAVTFSLKKSTGSSDEFKQLYESLLPFIHKDKAVSKTIELIKDLFVFKGNESSKELAPTPDRMRNMNLKNTPEILMPSNGKPPEPIKVPLEINDGKENTSAFLKDDVLKVSKETNLNPSQEFITAAKKWLVKSGLLHEKNIILDPVQLKQTETLKSQLLFLQQNADRLELPEIIQQKTEQALNKLTGQQLQNLQSNENLQQFVLHIPFSQSENPKEMTVRWESKKQDGKGLDPDHCRMLFWLEMKHLKDIAVDVQIQNRIVSLKVFHSHPSSIEKLSEPLLNTLKFSMKNMNYTLSSVTFNSQTEKIKNTETSISYKGLDLRV</sequence>
<dbReference type="Proteomes" id="UP000076623">
    <property type="component" value="Chromosome"/>
</dbReference>
<dbReference type="AlphaFoldDB" id="A0A168VY18"/>
<evidence type="ECO:0008006" key="3">
    <source>
        <dbReference type="Google" id="ProtNLM"/>
    </source>
</evidence>
<proteinExistence type="predicted"/>